<protein>
    <submittedName>
        <fullName evidence="2">Putative membrane protein</fullName>
    </submittedName>
</protein>
<keyword evidence="1" id="KW-0812">Transmembrane</keyword>
<dbReference type="Gene3D" id="2.40.50.140">
    <property type="entry name" value="Nucleic acid-binding proteins"/>
    <property type="match status" value="1"/>
</dbReference>
<dbReference type="OrthoDB" id="5517185at2"/>
<keyword evidence="1" id="KW-0472">Membrane</keyword>
<accession>A0A0H5DNQ8</accession>
<proteinExistence type="predicted"/>
<evidence type="ECO:0000256" key="1">
    <source>
        <dbReference type="SAM" id="Phobius"/>
    </source>
</evidence>
<organism evidence="2 3">
    <name type="scientific">Estrella lausannensis</name>
    <dbReference type="NCBI Taxonomy" id="483423"/>
    <lineage>
        <taxon>Bacteria</taxon>
        <taxon>Pseudomonadati</taxon>
        <taxon>Chlamydiota</taxon>
        <taxon>Chlamydiia</taxon>
        <taxon>Parachlamydiales</taxon>
        <taxon>Candidatus Criblamydiaceae</taxon>
        <taxon>Estrella</taxon>
    </lineage>
</organism>
<dbReference type="InterPro" id="IPR012340">
    <property type="entry name" value="NA-bd_OB-fold"/>
</dbReference>
<keyword evidence="1" id="KW-1133">Transmembrane helix</keyword>
<feature type="transmembrane region" description="Helical" evidence="1">
    <location>
        <begin position="87"/>
        <end position="107"/>
    </location>
</feature>
<dbReference type="AlphaFoldDB" id="A0A0H5DNQ8"/>
<keyword evidence="3" id="KW-1185">Reference proteome</keyword>
<gene>
    <name evidence="2" type="ORF">ELAC_0557</name>
</gene>
<dbReference type="EMBL" id="CWGJ01000010">
    <property type="protein sequence ID" value="CRX37912.1"/>
    <property type="molecule type" value="Genomic_DNA"/>
</dbReference>
<dbReference type="Proteomes" id="UP000220251">
    <property type="component" value="Unassembled WGS sequence"/>
</dbReference>
<dbReference type="RefSeq" id="WP_098037776.1">
    <property type="nucleotide sequence ID" value="NZ_CWGJ01000010.1"/>
</dbReference>
<evidence type="ECO:0000313" key="2">
    <source>
        <dbReference type="EMBL" id="CRX37912.1"/>
    </source>
</evidence>
<feature type="transmembrane region" description="Helical" evidence="1">
    <location>
        <begin position="16"/>
        <end position="36"/>
    </location>
</feature>
<name>A0A0H5DNQ8_9BACT</name>
<evidence type="ECO:0000313" key="3">
    <source>
        <dbReference type="Proteomes" id="UP000220251"/>
    </source>
</evidence>
<reference evidence="3" key="1">
    <citation type="submission" date="2015-06" db="EMBL/GenBank/DDBJ databases">
        <authorList>
            <person name="Bertelli C."/>
        </authorList>
    </citation>
    <scope>NUCLEOTIDE SEQUENCE [LARGE SCALE GENOMIC DNA]</scope>
    <source>
        <strain evidence="3">CRIB-30</strain>
    </source>
</reference>
<sequence length="187" mass="20263">MSDRIQQLNLLTSGDTLFLVAAFIGTGLFFIQLLFNAFGGGHSDDSNGEFDTLQFKWLSKQAVTGFLMMFGWMGLTATHEFEFSLPSALGIALSGGALLLIITGSLFKGASKLHSPGSQFRIEDTLGKKGLLYQRIKDGNSGKVTVILNQMTYEIDALSETGEDIPSFTPVKITKINDDKTVVVAKT</sequence>